<name>A0ABY4W2F5_9PROT</name>
<proteinExistence type="predicted"/>
<evidence type="ECO:0000256" key="1">
    <source>
        <dbReference type="SAM" id="Phobius"/>
    </source>
</evidence>
<evidence type="ECO:0008006" key="4">
    <source>
        <dbReference type="Google" id="ProtNLM"/>
    </source>
</evidence>
<evidence type="ECO:0000313" key="3">
    <source>
        <dbReference type="Proteomes" id="UP001056291"/>
    </source>
</evidence>
<keyword evidence="1" id="KW-0472">Membrane</keyword>
<keyword evidence="1" id="KW-0812">Transmembrane</keyword>
<reference evidence="2" key="1">
    <citation type="submission" date="2022-06" db="EMBL/GenBank/DDBJ databases">
        <title>Sneathiella actinostolidae sp. nov., isolated from a sea anemonein the Western Pacific Ocean.</title>
        <authorList>
            <person name="Wei M.J."/>
        </authorList>
    </citation>
    <scope>NUCLEOTIDE SEQUENCE</scope>
    <source>
        <strain evidence="2">PHK-P5</strain>
    </source>
</reference>
<dbReference type="EMBL" id="CP098747">
    <property type="protein sequence ID" value="USG60293.1"/>
    <property type="molecule type" value="Genomic_DNA"/>
</dbReference>
<organism evidence="2 3">
    <name type="scientific">Sneathiella marina</name>
    <dbReference type="NCBI Taxonomy" id="2950108"/>
    <lineage>
        <taxon>Bacteria</taxon>
        <taxon>Pseudomonadati</taxon>
        <taxon>Pseudomonadota</taxon>
        <taxon>Alphaproteobacteria</taxon>
        <taxon>Sneathiellales</taxon>
        <taxon>Sneathiellaceae</taxon>
        <taxon>Sneathiella</taxon>
    </lineage>
</organism>
<evidence type="ECO:0000313" key="2">
    <source>
        <dbReference type="EMBL" id="USG60293.1"/>
    </source>
</evidence>
<feature type="transmembrane region" description="Helical" evidence="1">
    <location>
        <begin position="6"/>
        <end position="26"/>
    </location>
</feature>
<feature type="transmembrane region" description="Helical" evidence="1">
    <location>
        <begin position="33"/>
        <end position="55"/>
    </location>
</feature>
<feature type="transmembrane region" description="Helical" evidence="1">
    <location>
        <begin position="61"/>
        <end position="85"/>
    </location>
</feature>
<accession>A0ABY4W2F5</accession>
<sequence>MYETAFYLLLFALPLGVILHIFVARLTLGRQIYLSAFLTLNFALIVLLFILNIVSHDNFPQILIVAALFMESFIVVYCLVLIGVVNDSPTLAIVKALMKSEPDGLSEPQLEAFINTHPFVSSRLEALDATGDVILDNGLAALTARSKFFTTVISIYRQIIRVDRETG</sequence>
<keyword evidence="3" id="KW-1185">Reference proteome</keyword>
<gene>
    <name evidence="2" type="ORF">NBZ79_14065</name>
</gene>
<keyword evidence="1" id="KW-1133">Transmembrane helix</keyword>
<dbReference type="Proteomes" id="UP001056291">
    <property type="component" value="Chromosome"/>
</dbReference>
<dbReference type="RefSeq" id="WP_251933131.1">
    <property type="nucleotide sequence ID" value="NZ_CP098747.1"/>
</dbReference>
<protein>
    <recommendedName>
        <fullName evidence="4">Peptidase M48 domain-containing protein</fullName>
    </recommendedName>
</protein>